<evidence type="ECO:0000256" key="1">
    <source>
        <dbReference type="SAM" id="Coils"/>
    </source>
</evidence>
<sequence length="177" mass="21297">MGVGQRYAVIQLKTKYNAAFLKNEFDKWEQRIEDMYALHYPRMFIDPYTMQLSYESNHIEDLALSIIEEREKLEKFKHKSNHDLKKFNIILSNYSDSEQRQIKRYQRDDILADESLILRICEDISNIDSKNKNNRNTAIQEEIKADKERRRAEGKARKERIKARMKRARQEKLLKAN</sequence>
<dbReference type="RefSeq" id="WP_088922758.1">
    <property type="nucleotide sequence ID" value="NZ_CP022247.1"/>
</dbReference>
<reference evidence="3" key="2">
    <citation type="submission" date="2013-06" db="EMBL/GenBank/DDBJ databases">
        <authorList>
            <person name="Chen H.J."/>
            <person name="Teng L.J."/>
        </authorList>
    </citation>
    <scope>NUCLEOTIDE SEQUENCE</scope>
    <source>
        <strain evidence="3">NTUH-3692</strain>
    </source>
</reference>
<feature type="coiled-coil region" evidence="1">
    <location>
        <begin position="18"/>
        <end position="79"/>
    </location>
</feature>
<protein>
    <submittedName>
        <fullName evidence="3">SaPI1 ORF5 family protein</fullName>
    </submittedName>
</protein>
<dbReference type="AlphaFoldDB" id="V5XUD5"/>
<feature type="region of interest" description="Disordered" evidence="2">
    <location>
        <begin position="143"/>
        <end position="177"/>
    </location>
</feature>
<name>V5XUD5_STAEP</name>
<evidence type="ECO:0000313" key="3">
    <source>
        <dbReference type="EMBL" id="BAO09110.1"/>
    </source>
</evidence>
<feature type="compositionally biased region" description="Basic residues" evidence="2">
    <location>
        <begin position="157"/>
        <end position="167"/>
    </location>
</feature>
<accession>V5XUD5</accession>
<evidence type="ECO:0000256" key="2">
    <source>
        <dbReference type="SAM" id="MobiDB-lite"/>
    </source>
</evidence>
<feature type="compositionally biased region" description="Basic and acidic residues" evidence="2">
    <location>
        <begin position="143"/>
        <end position="156"/>
    </location>
</feature>
<feature type="compositionally biased region" description="Basic and acidic residues" evidence="2">
    <location>
        <begin position="168"/>
        <end position="177"/>
    </location>
</feature>
<dbReference type="EMBL" id="AB828059">
    <property type="protein sequence ID" value="BAO09110.1"/>
    <property type="molecule type" value="Genomic_DNA"/>
</dbReference>
<organism evidence="3">
    <name type="scientific">Staphylococcus epidermidis</name>
    <dbReference type="NCBI Taxonomy" id="1282"/>
    <lineage>
        <taxon>Bacteria</taxon>
        <taxon>Bacillati</taxon>
        <taxon>Bacillota</taxon>
        <taxon>Bacilli</taxon>
        <taxon>Bacillales</taxon>
        <taxon>Staphylococcaceae</taxon>
        <taxon>Staphylococcus</taxon>
    </lineage>
</organism>
<proteinExistence type="predicted"/>
<keyword evidence="1" id="KW-0175">Coiled coil</keyword>
<reference evidence="3" key="1">
    <citation type="journal article" date="2013" name="Antimicrob. Agents Chemother.">
        <title>New Structure of Phage-related Islands Carrying fusB and a Virulence Gene in Fusidic Acid-Resistant Staphylococcus epidermidis.</title>
        <authorList>
            <person name="Chen H.-J."/>
            <person name="Chang Y.-C."/>
            <person name="Tsai J.-C."/>
            <person name="Hung W.-C."/>
            <person name="Lin Y.-T."/>
            <person name="You S.-J."/>
            <person name="Tseng S.-P."/>
            <person name="Tenga L.-J."/>
        </authorList>
    </citation>
    <scope>NUCLEOTIDE SEQUENCE</scope>
    <source>
        <strain evidence="3">NTUH-3692</strain>
    </source>
</reference>